<dbReference type="GO" id="GO:0051536">
    <property type="term" value="F:iron-sulfur cluster binding"/>
    <property type="evidence" value="ECO:0007669"/>
    <property type="project" value="UniProtKB-KW"/>
</dbReference>
<dbReference type="EMBL" id="HG807466">
    <property type="protein sequence ID" value="CDW60836.1"/>
    <property type="molecule type" value="Genomic_DNA"/>
</dbReference>
<sequence length="479" mass="52731">MVGDDYVVVSPKNSGVQRARSLAEYLDTAIAIVDVAEEGNPDSGYVIGDVEGRCCIMVDDILNTGEVFSNASKTLRKAGAKEVVACASHEGKVRKFVENIYLDHAATSPMHPEVVATMTEILTETFGNPSSVHLFGRQAAGKLEMAREVIGKSLGVKYHEIIFNSGGTEGDNTAILETAFSRQQEGRHLITTQIEHPAVINTMKYLETQGFEVTYLPVDRKGNISLEDLDASLRPDTILVSIMYGNNEIGNLMPIKEIGERLKDHPAYFHTDAVQAYGNQFIRPHELGIDFLSISAHKINGPKGVGFLFKSDKAQLAPLLHGGEQEEKRRAGTENLAGICGMAKAVELLTEEEREKRRELYEQFTQKVLTTLDQADIDYQVNGDLNNKLPHVLNLRFTGINNDLLLMKLDLQGIAVSTGSACTAGTIDPSHVLEAMYGKKAPEIKESVRVSFGYGNTMEQVEYFAEQLVPSLQELTKKR</sequence>
<dbReference type="InterPro" id="IPR015422">
    <property type="entry name" value="PyrdxlP-dep_Trfase_small"/>
</dbReference>
<keyword evidence="12" id="KW-1185">Reference proteome</keyword>
<feature type="domain" description="Aminotransferase class V" evidence="10">
    <location>
        <begin position="100"/>
        <end position="464"/>
    </location>
</feature>
<reference evidence="11" key="1">
    <citation type="submission" date="2014-01" db="EMBL/GenBank/DDBJ databases">
        <authorList>
            <person name="Aslett M."/>
        </authorList>
    </citation>
    <scope>NUCLEOTIDE SEQUENCE</scope>
</reference>
<evidence type="ECO:0000256" key="1">
    <source>
        <dbReference type="ARBA" id="ARBA00001933"/>
    </source>
</evidence>
<dbReference type="InterPro" id="IPR000836">
    <property type="entry name" value="PRTase_dom"/>
</dbReference>
<evidence type="ECO:0000313" key="12">
    <source>
        <dbReference type="Proteomes" id="UP000030665"/>
    </source>
</evidence>
<comment type="cofactor">
    <cofactor evidence="1 8">
        <name>pyridoxal 5'-phosphate</name>
        <dbReference type="ChEBI" id="CHEBI:597326"/>
    </cofactor>
</comment>
<dbReference type="InterPro" id="IPR015421">
    <property type="entry name" value="PyrdxlP-dep_Trfase_major"/>
</dbReference>
<evidence type="ECO:0000259" key="9">
    <source>
        <dbReference type="Pfam" id="PF00156"/>
    </source>
</evidence>
<feature type="domain" description="Phosphoribosyltransferase" evidence="9">
    <location>
        <begin position="6"/>
        <end position="97"/>
    </location>
</feature>
<dbReference type="SUPFAM" id="SSF53271">
    <property type="entry name" value="PRTase-like"/>
    <property type="match status" value="1"/>
</dbReference>
<name>A0A077ZKG1_TRITR</name>
<dbReference type="InterPro" id="IPR015424">
    <property type="entry name" value="PyrdxlP-dep_Trfase"/>
</dbReference>
<evidence type="ECO:0000256" key="5">
    <source>
        <dbReference type="ARBA" id="ARBA00022898"/>
    </source>
</evidence>
<dbReference type="Pfam" id="PF00266">
    <property type="entry name" value="Aminotran_5"/>
    <property type="match status" value="1"/>
</dbReference>
<accession>A0A077ZKG1</accession>
<dbReference type="AlphaFoldDB" id="A0A077ZKG1"/>
<dbReference type="OrthoDB" id="10250117at2759"/>
<dbReference type="InterPro" id="IPR020578">
    <property type="entry name" value="Aminotrans_V_PyrdxlP_BS"/>
</dbReference>
<evidence type="ECO:0000256" key="6">
    <source>
        <dbReference type="ARBA" id="ARBA00023004"/>
    </source>
</evidence>
<dbReference type="SUPFAM" id="SSF53383">
    <property type="entry name" value="PLP-dependent transferases"/>
    <property type="match status" value="1"/>
</dbReference>
<dbReference type="PROSITE" id="PS00595">
    <property type="entry name" value="AA_TRANSFER_CLASS_5"/>
    <property type="match status" value="1"/>
</dbReference>
<organism evidence="11 12">
    <name type="scientific">Trichuris trichiura</name>
    <name type="common">Whipworm</name>
    <name type="synonym">Trichocephalus trichiurus</name>
    <dbReference type="NCBI Taxonomy" id="36087"/>
    <lineage>
        <taxon>Eukaryota</taxon>
        <taxon>Metazoa</taxon>
        <taxon>Ecdysozoa</taxon>
        <taxon>Nematoda</taxon>
        <taxon>Enoplea</taxon>
        <taxon>Dorylaimia</taxon>
        <taxon>Trichinellida</taxon>
        <taxon>Trichuridae</taxon>
        <taxon>Trichuris</taxon>
    </lineage>
</organism>
<evidence type="ECO:0000256" key="4">
    <source>
        <dbReference type="ARBA" id="ARBA00022723"/>
    </source>
</evidence>
<evidence type="ECO:0000256" key="7">
    <source>
        <dbReference type="ARBA" id="ARBA00023014"/>
    </source>
</evidence>
<dbReference type="PANTHER" id="PTHR11601">
    <property type="entry name" value="CYSTEINE DESULFURYLASE FAMILY MEMBER"/>
    <property type="match status" value="1"/>
</dbReference>
<reference evidence="11" key="2">
    <citation type="submission" date="2014-03" db="EMBL/GenBank/DDBJ databases">
        <title>The whipworm genome and dual-species transcriptomics of an intimate host-pathogen interaction.</title>
        <authorList>
            <person name="Foth B.J."/>
            <person name="Tsai I.J."/>
            <person name="Reid A.J."/>
            <person name="Bancroft A.J."/>
            <person name="Nichol S."/>
            <person name="Tracey A."/>
            <person name="Holroyd N."/>
            <person name="Cotton J.A."/>
            <person name="Stanley E.J."/>
            <person name="Zarowiecki M."/>
            <person name="Liu J.Z."/>
            <person name="Huckvale T."/>
            <person name="Cooper P.J."/>
            <person name="Grencis R.K."/>
            <person name="Berriman M."/>
        </authorList>
    </citation>
    <scope>NUCLEOTIDE SEQUENCE [LARGE SCALE GENOMIC DNA]</scope>
</reference>
<keyword evidence="4" id="KW-0479">Metal-binding</keyword>
<dbReference type="Pfam" id="PF00156">
    <property type="entry name" value="Pribosyltran"/>
    <property type="match status" value="1"/>
</dbReference>
<keyword evidence="5" id="KW-0663">Pyridoxal phosphate</keyword>
<keyword evidence="7" id="KW-0411">Iron-sulfur</keyword>
<dbReference type="STRING" id="36087.A0A077ZKG1"/>
<comment type="similarity">
    <text evidence="2">Belongs to the class-V pyridoxal-phosphate-dependent aminotransferase family. NifS/IscS subfamily.</text>
</comment>
<dbReference type="InterPro" id="IPR000192">
    <property type="entry name" value="Aminotrans_V_dom"/>
</dbReference>
<evidence type="ECO:0000259" key="10">
    <source>
        <dbReference type="Pfam" id="PF00266"/>
    </source>
</evidence>
<dbReference type="Gene3D" id="3.90.1150.10">
    <property type="entry name" value="Aspartate Aminotransferase, domain 1"/>
    <property type="match status" value="1"/>
</dbReference>
<dbReference type="PANTHER" id="PTHR11601:SF34">
    <property type="entry name" value="CYSTEINE DESULFURASE"/>
    <property type="match status" value="1"/>
</dbReference>
<proteinExistence type="inferred from homology"/>
<dbReference type="Gene3D" id="3.40.640.10">
    <property type="entry name" value="Type I PLP-dependent aspartate aminotransferase-like (Major domain)"/>
    <property type="match status" value="1"/>
</dbReference>
<keyword evidence="6" id="KW-0408">Iron</keyword>
<protein>
    <recommendedName>
        <fullName evidence="3">cysteine desulfurase</fullName>
        <ecNumber evidence="3">2.8.1.7</ecNumber>
    </recommendedName>
</protein>
<dbReference type="GO" id="GO:0046872">
    <property type="term" value="F:metal ion binding"/>
    <property type="evidence" value="ECO:0007669"/>
    <property type="project" value="UniProtKB-KW"/>
</dbReference>
<dbReference type="CDD" id="cd06223">
    <property type="entry name" value="PRTases_typeI"/>
    <property type="match status" value="1"/>
</dbReference>
<dbReference type="GO" id="GO:0031071">
    <property type="term" value="F:cysteine desulfurase activity"/>
    <property type="evidence" value="ECO:0007669"/>
    <property type="project" value="UniProtKB-EC"/>
</dbReference>
<gene>
    <name evidence="11" type="ORF">TTRE_0000923801</name>
</gene>
<dbReference type="InterPro" id="IPR029057">
    <property type="entry name" value="PRTase-like"/>
</dbReference>
<dbReference type="EC" id="2.8.1.7" evidence="3"/>
<evidence type="ECO:0000256" key="3">
    <source>
        <dbReference type="ARBA" id="ARBA00012239"/>
    </source>
</evidence>
<dbReference type="Gene3D" id="1.10.260.50">
    <property type="match status" value="1"/>
</dbReference>
<dbReference type="Gene3D" id="3.40.50.2020">
    <property type="match status" value="1"/>
</dbReference>
<evidence type="ECO:0000256" key="2">
    <source>
        <dbReference type="ARBA" id="ARBA00006490"/>
    </source>
</evidence>
<evidence type="ECO:0000313" key="11">
    <source>
        <dbReference type="EMBL" id="CDW60836.1"/>
    </source>
</evidence>
<evidence type="ECO:0000256" key="8">
    <source>
        <dbReference type="RuleBase" id="RU004504"/>
    </source>
</evidence>
<dbReference type="Proteomes" id="UP000030665">
    <property type="component" value="Unassembled WGS sequence"/>
</dbReference>